<dbReference type="RefSeq" id="WP_273249153.1">
    <property type="nucleotide sequence ID" value="NZ_VENJ01000009.1"/>
</dbReference>
<reference evidence="1 2" key="1">
    <citation type="submission" date="2019-06" db="EMBL/GenBank/DDBJ databases">
        <title>Enrichment of Autotrophic Halophilic Microorganisms from Red Sea Brine Pool Using Microbial Electrosynthesis System.</title>
        <authorList>
            <person name="Alqahtani M.F."/>
            <person name="Bajracharya S."/>
            <person name="Katuri K.P."/>
            <person name="Ali M."/>
            <person name="Saikaly P.E."/>
        </authorList>
    </citation>
    <scope>NUCLEOTIDE SEQUENCE [LARGE SCALE GENOMIC DNA]</scope>
    <source>
        <strain evidence="1">MES6</strain>
    </source>
</reference>
<dbReference type="Gene3D" id="3.40.50.720">
    <property type="entry name" value="NAD(P)-binding Rossmann-like Domain"/>
    <property type="match status" value="1"/>
</dbReference>
<dbReference type="InterPro" id="IPR036291">
    <property type="entry name" value="NAD(P)-bd_dom_sf"/>
</dbReference>
<dbReference type="SUPFAM" id="SSF51735">
    <property type="entry name" value="NAD(P)-binding Rossmann-fold domains"/>
    <property type="match status" value="1"/>
</dbReference>
<accession>A0A7C9HAV6</accession>
<organism evidence="1 2">
    <name type="scientific">Sediminimonas qiaohouensis</name>
    <dbReference type="NCBI Taxonomy" id="552061"/>
    <lineage>
        <taxon>Bacteria</taxon>
        <taxon>Pseudomonadati</taxon>
        <taxon>Pseudomonadota</taxon>
        <taxon>Alphaproteobacteria</taxon>
        <taxon>Rhodobacterales</taxon>
        <taxon>Roseobacteraceae</taxon>
        <taxon>Sediminimonas</taxon>
    </lineage>
</organism>
<evidence type="ECO:0000313" key="2">
    <source>
        <dbReference type="Proteomes" id="UP000483078"/>
    </source>
</evidence>
<name>A0A7C9HAV6_9RHOB</name>
<proteinExistence type="predicted"/>
<evidence type="ECO:0000313" key="1">
    <source>
        <dbReference type="EMBL" id="MTJ04484.1"/>
    </source>
</evidence>
<dbReference type="EMBL" id="VENJ01000009">
    <property type="protein sequence ID" value="MTJ04484.1"/>
    <property type="molecule type" value="Genomic_DNA"/>
</dbReference>
<comment type="caution">
    <text evidence="1">The sequence shown here is derived from an EMBL/GenBank/DDBJ whole genome shotgun (WGS) entry which is preliminary data.</text>
</comment>
<gene>
    <name evidence="1" type="ORF">FH759_07320</name>
</gene>
<sequence length="302" mass="33228">MGKTVLILGQSGRFGRAASEAFAKAGWQVRGFTRGQDDLNKAARGADVIVMGWNPPYHHWAAQLAGMHAQVRRAALANDATVIVPGNVYVFGPDQGMPWDETTPHRATNLLGRLRIDMEAAYRTDGVRTIILRAGDFLDTEASGNWFDLMMATKVPRGVLRYPGNPDIPHAWASLPDLGRAAVALAERRDSLRRFEDVPFAGITMTGHEMAQALTRVRGHDVRVRALAWWPFRLAWPFMPMVKHLFEMRYLWDTPHRLNDAKFKALLPDFRVTPADGALRAATAHLPGAVHAAGGAARAAAG</sequence>
<protein>
    <submittedName>
        <fullName evidence="1">Sugar nucleotide-binding protein</fullName>
    </submittedName>
</protein>
<dbReference type="Proteomes" id="UP000483078">
    <property type="component" value="Unassembled WGS sequence"/>
</dbReference>
<dbReference type="AlphaFoldDB" id="A0A7C9HAV6"/>